<evidence type="ECO:0000313" key="2">
    <source>
        <dbReference type="EMBL" id="AAS96230.1"/>
    </source>
</evidence>
<dbReference type="Proteomes" id="UP000002194">
    <property type="component" value="Chromosome"/>
</dbReference>
<sequence length="57" mass="6072">MSTQAHPLPKSSRPCGPIWRSAMQQHSLTRRTLCAVAMLAALFCLYAAGDALSGNAL</sequence>
<keyword evidence="1" id="KW-0472">Membrane</keyword>
<dbReference type="PaxDb" id="882-DVU_1753"/>
<feature type="transmembrane region" description="Helical" evidence="1">
    <location>
        <begin position="28"/>
        <end position="48"/>
    </location>
</feature>
<reference evidence="2 3" key="1">
    <citation type="journal article" date="2004" name="Nat. Biotechnol.">
        <title>The genome sequence of the anaerobic, sulfate-reducing bacterium Desulfovibrio vulgaris Hildenborough.</title>
        <authorList>
            <person name="Heidelberg J.F."/>
            <person name="Seshadri R."/>
            <person name="Haveman S.A."/>
            <person name="Hemme C.L."/>
            <person name="Paulsen I.T."/>
            <person name="Kolonay J.F."/>
            <person name="Eisen J.A."/>
            <person name="Ward N."/>
            <person name="Methe B."/>
            <person name="Brinkac L.M."/>
            <person name="Daugherty S.C."/>
            <person name="Deboy R.T."/>
            <person name="Dodson R.J."/>
            <person name="Durkin A.S."/>
            <person name="Madupu R."/>
            <person name="Nelson W.C."/>
            <person name="Sullivan S.A."/>
            <person name="Fouts D."/>
            <person name="Haft D.H."/>
            <person name="Selengut J."/>
            <person name="Peterson J.D."/>
            <person name="Davidsen T.M."/>
            <person name="Zafar N."/>
            <person name="Zhou L."/>
            <person name="Radune D."/>
            <person name="Dimitrov G."/>
            <person name="Hance M."/>
            <person name="Tran K."/>
            <person name="Khouri H."/>
            <person name="Gill J."/>
            <person name="Utterback T.R."/>
            <person name="Feldblyum T.V."/>
            <person name="Wall J.D."/>
            <person name="Voordouw G."/>
            <person name="Fraser C.M."/>
        </authorList>
    </citation>
    <scope>NUCLEOTIDE SEQUENCE [LARGE SCALE GENOMIC DNA]</scope>
    <source>
        <strain evidence="3">ATCC 29579 / DSM 644 / NCIMB 8303 / VKM B-1760 / Hildenborough</strain>
    </source>
</reference>
<dbReference type="STRING" id="882.DVU_1753"/>
<dbReference type="EMBL" id="AE017285">
    <property type="protein sequence ID" value="AAS96230.1"/>
    <property type="molecule type" value="Genomic_DNA"/>
</dbReference>
<keyword evidence="1" id="KW-0812">Transmembrane</keyword>
<protein>
    <submittedName>
        <fullName evidence="2">Uncharacterized protein</fullName>
    </submittedName>
</protein>
<evidence type="ECO:0000313" key="3">
    <source>
        <dbReference type="Proteomes" id="UP000002194"/>
    </source>
</evidence>
<name>Q72B83_NITV2</name>
<accession>Q72B83</accession>
<keyword evidence="3" id="KW-1185">Reference proteome</keyword>
<dbReference type="EnsemblBacteria" id="AAS96230">
    <property type="protein sequence ID" value="AAS96230"/>
    <property type="gene ID" value="DVU_1753"/>
</dbReference>
<gene>
    <name evidence="2" type="ordered locus">DVU_1753</name>
</gene>
<keyword evidence="1" id="KW-1133">Transmembrane helix</keyword>
<dbReference type="HOGENOM" id="CLU_2989324_0_0_7"/>
<dbReference type="AlphaFoldDB" id="Q72B83"/>
<proteinExistence type="predicted"/>
<organism evidence="2 3">
    <name type="scientific">Nitratidesulfovibrio vulgaris (strain ATCC 29579 / DSM 644 / CCUG 34227 / NCIMB 8303 / VKM B-1760 / Hildenborough)</name>
    <name type="common">Desulfovibrio vulgaris</name>
    <dbReference type="NCBI Taxonomy" id="882"/>
    <lineage>
        <taxon>Bacteria</taxon>
        <taxon>Pseudomonadati</taxon>
        <taxon>Thermodesulfobacteriota</taxon>
        <taxon>Desulfovibrionia</taxon>
        <taxon>Desulfovibrionales</taxon>
        <taxon>Desulfovibrionaceae</taxon>
        <taxon>Nitratidesulfovibrio</taxon>
    </lineage>
</organism>
<dbReference type="KEGG" id="dvu:DVU_1753"/>
<evidence type="ECO:0000256" key="1">
    <source>
        <dbReference type="SAM" id="Phobius"/>
    </source>
</evidence>